<evidence type="ECO:0000256" key="1">
    <source>
        <dbReference type="SAM" id="MobiDB-lite"/>
    </source>
</evidence>
<dbReference type="OrthoDB" id="6777958at2759"/>
<feature type="compositionally biased region" description="Basic and acidic residues" evidence="1">
    <location>
        <begin position="63"/>
        <end position="82"/>
    </location>
</feature>
<name>A0A8K0CZA1_IGNLU</name>
<dbReference type="AlphaFoldDB" id="A0A8K0CZA1"/>
<feature type="compositionally biased region" description="Basic residues" evidence="1">
    <location>
        <begin position="130"/>
        <end position="139"/>
    </location>
</feature>
<keyword evidence="3" id="KW-1185">Reference proteome</keyword>
<evidence type="ECO:0000313" key="3">
    <source>
        <dbReference type="Proteomes" id="UP000801492"/>
    </source>
</evidence>
<dbReference type="Proteomes" id="UP000801492">
    <property type="component" value="Unassembled WGS sequence"/>
</dbReference>
<proteinExistence type="predicted"/>
<dbReference type="EMBL" id="VTPC01005036">
    <property type="protein sequence ID" value="KAF2896480.1"/>
    <property type="molecule type" value="Genomic_DNA"/>
</dbReference>
<organism evidence="2 3">
    <name type="scientific">Ignelater luminosus</name>
    <name type="common">Cucubano</name>
    <name type="synonym">Pyrophorus luminosus</name>
    <dbReference type="NCBI Taxonomy" id="2038154"/>
    <lineage>
        <taxon>Eukaryota</taxon>
        <taxon>Metazoa</taxon>
        <taxon>Ecdysozoa</taxon>
        <taxon>Arthropoda</taxon>
        <taxon>Hexapoda</taxon>
        <taxon>Insecta</taxon>
        <taxon>Pterygota</taxon>
        <taxon>Neoptera</taxon>
        <taxon>Endopterygota</taxon>
        <taxon>Coleoptera</taxon>
        <taxon>Polyphaga</taxon>
        <taxon>Elateriformia</taxon>
        <taxon>Elateroidea</taxon>
        <taxon>Elateridae</taxon>
        <taxon>Agrypninae</taxon>
        <taxon>Pyrophorini</taxon>
        <taxon>Ignelater</taxon>
    </lineage>
</organism>
<feature type="compositionally biased region" description="Low complexity" evidence="1">
    <location>
        <begin position="111"/>
        <end position="129"/>
    </location>
</feature>
<protein>
    <submittedName>
        <fullName evidence="2">Uncharacterized protein</fullName>
    </submittedName>
</protein>
<accession>A0A8K0CZA1</accession>
<feature type="region of interest" description="Disordered" evidence="1">
    <location>
        <begin position="45"/>
        <end position="148"/>
    </location>
</feature>
<sequence>MNVITSTEYMPPEVRNMNGYYNHNLSHQKQGCGRAHDREWESAVNGRAKPRVVAVPTLTQSAEDAKRDKTDRKNSRSVDAHNIRNINTEPKPKSAHIRSHMESSSERVYYSHNRSCVSSSKSSASQSKNKQAHASHQSHSRSNAQRALPVPVGVQKVKGVVGYQSRVDYVGGGFVGHDSGVFGMYSETRYAFAVDGLPGNPAQASAAAAFFAR</sequence>
<evidence type="ECO:0000313" key="2">
    <source>
        <dbReference type="EMBL" id="KAF2896480.1"/>
    </source>
</evidence>
<reference evidence="2" key="1">
    <citation type="submission" date="2019-08" db="EMBL/GenBank/DDBJ databases">
        <title>The genome of the North American firefly Photinus pyralis.</title>
        <authorList>
            <consortium name="Photinus pyralis genome working group"/>
            <person name="Fallon T.R."/>
            <person name="Sander Lower S.E."/>
            <person name="Weng J.-K."/>
        </authorList>
    </citation>
    <scope>NUCLEOTIDE SEQUENCE</scope>
    <source>
        <strain evidence="2">TRF0915ILg1</strain>
        <tissue evidence="2">Whole body</tissue>
    </source>
</reference>
<comment type="caution">
    <text evidence="2">The sequence shown here is derived from an EMBL/GenBank/DDBJ whole genome shotgun (WGS) entry which is preliminary data.</text>
</comment>
<gene>
    <name evidence="2" type="ORF">ILUMI_09696</name>
</gene>